<organism evidence="2 3">
    <name type="scientific">Drechslerella dactyloides</name>
    <name type="common">Nematode-trapping fungus</name>
    <name type="synonym">Arthrobotrys dactyloides</name>
    <dbReference type="NCBI Taxonomy" id="74499"/>
    <lineage>
        <taxon>Eukaryota</taxon>
        <taxon>Fungi</taxon>
        <taxon>Dikarya</taxon>
        <taxon>Ascomycota</taxon>
        <taxon>Pezizomycotina</taxon>
        <taxon>Orbiliomycetes</taxon>
        <taxon>Orbiliales</taxon>
        <taxon>Orbiliaceae</taxon>
        <taxon>Drechslerella</taxon>
    </lineage>
</organism>
<dbReference type="PANTHER" id="PTHR14614:SF156">
    <property type="entry name" value="PROTEIN-LYSINE N-METHYLTRANSFERASE EFM2"/>
    <property type="match status" value="1"/>
</dbReference>
<feature type="compositionally biased region" description="Polar residues" evidence="1">
    <location>
        <begin position="1"/>
        <end position="16"/>
    </location>
</feature>
<dbReference type="GO" id="GO:0005829">
    <property type="term" value="C:cytosol"/>
    <property type="evidence" value="ECO:0007669"/>
    <property type="project" value="TreeGrafter"/>
</dbReference>
<reference evidence="2" key="1">
    <citation type="submission" date="2023-01" db="EMBL/GenBank/DDBJ databases">
        <title>The chitinases involved in constricting ring structure development in the nematode-trapping fungus Drechslerella dactyloides.</title>
        <authorList>
            <person name="Wang R."/>
            <person name="Zhang L."/>
            <person name="Tang P."/>
            <person name="Li S."/>
            <person name="Liang L."/>
        </authorList>
    </citation>
    <scope>NUCLEOTIDE SEQUENCE</scope>
    <source>
        <strain evidence="2">YMF1.00031</strain>
    </source>
</reference>
<dbReference type="Pfam" id="PF10294">
    <property type="entry name" value="Methyltransf_16"/>
    <property type="match status" value="1"/>
</dbReference>
<keyword evidence="3" id="KW-1185">Reference proteome</keyword>
<dbReference type="InterPro" id="IPR019410">
    <property type="entry name" value="Methyltransf_16"/>
</dbReference>
<name>A0AAD6IY30_DREDA</name>
<dbReference type="AlphaFoldDB" id="A0AAD6IY30"/>
<dbReference type="Proteomes" id="UP001221413">
    <property type="component" value="Unassembled WGS sequence"/>
</dbReference>
<dbReference type="InterPro" id="IPR029063">
    <property type="entry name" value="SAM-dependent_MTases_sf"/>
</dbReference>
<gene>
    <name evidence="2" type="ORF">Dda_5033</name>
</gene>
<comment type="caution">
    <text evidence="2">The sequence shown here is derived from an EMBL/GenBank/DDBJ whole genome shotgun (WGS) entry which is preliminary data.</text>
</comment>
<dbReference type="Gene3D" id="3.40.50.150">
    <property type="entry name" value="Vaccinia Virus protein VP39"/>
    <property type="match status" value="1"/>
</dbReference>
<dbReference type="SUPFAM" id="SSF53335">
    <property type="entry name" value="S-adenosyl-L-methionine-dependent methyltransferases"/>
    <property type="match status" value="1"/>
</dbReference>
<feature type="region of interest" description="Disordered" evidence="1">
    <location>
        <begin position="1"/>
        <end position="24"/>
    </location>
</feature>
<dbReference type="GO" id="GO:0008757">
    <property type="term" value="F:S-adenosylmethionine-dependent methyltransferase activity"/>
    <property type="evidence" value="ECO:0007669"/>
    <property type="project" value="UniProtKB-ARBA"/>
</dbReference>
<accession>A0AAD6IY30</accession>
<evidence type="ECO:0000256" key="1">
    <source>
        <dbReference type="SAM" id="MobiDB-lite"/>
    </source>
</evidence>
<protein>
    <submittedName>
        <fullName evidence="2">Protein-lysine N-methyltransferase rrg1</fullName>
    </submittedName>
</protein>
<dbReference type="PANTHER" id="PTHR14614">
    <property type="entry name" value="HEPATOCELLULAR CARCINOMA-ASSOCIATED ANTIGEN"/>
    <property type="match status" value="1"/>
</dbReference>
<dbReference type="EMBL" id="JAQGDS010000005">
    <property type="protein sequence ID" value="KAJ6260803.1"/>
    <property type="molecule type" value="Genomic_DNA"/>
</dbReference>
<evidence type="ECO:0000313" key="3">
    <source>
        <dbReference type="Proteomes" id="UP001221413"/>
    </source>
</evidence>
<proteinExistence type="predicted"/>
<evidence type="ECO:0000313" key="2">
    <source>
        <dbReference type="EMBL" id="KAJ6260803.1"/>
    </source>
</evidence>
<sequence>MTAYSSSTLQPHSQPGSKLPIRSFTIPTREPERSIEIRIAEPQLRADGLGLETWASSYILSSLLRNFRVPFDDESRTPNDILRNANIPVLELGAGTGLVGLSAQAIWGVPVLLTDLQPIVAGLQTNIDLNPEISRGAVNPAAATVNYSARCGTLDWKSPSTLELGTGDCVYSSSTSKAHVILAADTVYSEEHPELLTRVIKSWLAPDPDSRVVIAYSMRVAYLDEIRDLWNRFEEAGLEVMQEGRETAQEGMFDDELLIEWSVWKWKTYQRMGT</sequence>